<dbReference type="AlphaFoldDB" id="A0A1M6XR26"/>
<dbReference type="InterPro" id="IPR036087">
    <property type="entry name" value="Nict_dMeBzImd_PRibTrfase_sf"/>
</dbReference>
<dbReference type="CDD" id="cd02439">
    <property type="entry name" value="DMB-PRT_CobT"/>
    <property type="match status" value="1"/>
</dbReference>
<keyword evidence="5" id="KW-0169">Cobalamin biosynthesis</keyword>
<dbReference type="PANTHER" id="PTHR43463:SF1">
    <property type="entry name" value="NICOTINATE-NUCLEOTIDE--DIMETHYLBENZIMIDAZOLE PHOSPHORIBOSYLTRANSFERASE"/>
    <property type="match status" value="1"/>
</dbReference>
<dbReference type="OrthoDB" id="9781491at2"/>
<dbReference type="InterPro" id="IPR023195">
    <property type="entry name" value="Nict_dMeBzImd_PRibTrfase_N"/>
</dbReference>
<evidence type="ECO:0000256" key="6">
    <source>
        <dbReference type="ARBA" id="ARBA00022676"/>
    </source>
</evidence>
<reference evidence="10 11" key="1">
    <citation type="submission" date="2016-11" db="EMBL/GenBank/DDBJ databases">
        <authorList>
            <person name="Jaros S."/>
            <person name="Januszkiewicz K."/>
            <person name="Wedrychowicz H."/>
        </authorList>
    </citation>
    <scope>NUCLEOTIDE SEQUENCE [LARGE SCALE GENOMIC DNA]</scope>
    <source>
        <strain evidence="10 11">HD4</strain>
    </source>
</reference>
<comment type="catalytic activity">
    <reaction evidence="9">
        <text>5,6-dimethylbenzimidazole + nicotinate beta-D-ribonucleotide = alpha-ribazole 5'-phosphate + nicotinate + H(+)</text>
        <dbReference type="Rhea" id="RHEA:11196"/>
        <dbReference type="ChEBI" id="CHEBI:15378"/>
        <dbReference type="ChEBI" id="CHEBI:15890"/>
        <dbReference type="ChEBI" id="CHEBI:32544"/>
        <dbReference type="ChEBI" id="CHEBI:57502"/>
        <dbReference type="ChEBI" id="CHEBI:57918"/>
        <dbReference type="EC" id="2.4.2.21"/>
    </reaction>
</comment>
<dbReference type="PANTHER" id="PTHR43463">
    <property type="entry name" value="NICOTINATE-NUCLEOTIDE--DIMETHYLBENZIMIDAZOLE PHOSPHORIBOSYLTRANSFERASE"/>
    <property type="match status" value="1"/>
</dbReference>
<comment type="similarity">
    <text evidence="2">Belongs to the CobT family.</text>
</comment>
<protein>
    <recommendedName>
        <fullName evidence="4">Nicotinate-nucleotide--dimethylbenzimidazole phosphoribosyltransferase</fullName>
        <ecNumber evidence="3">2.4.2.21</ecNumber>
    </recommendedName>
    <alternativeName>
        <fullName evidence="8">N(1)-alpha-phosphoribosyltransferase</fullName>
    </alternativeName>
</protein>
<evidence type="ECO:0000313" key="11">
    <source>
        <dbReference type="Proteomes" id="UP000184263"/>
    </source>
</evidence>
<evidence type="ECO:0000256" key="7">
    <source>
        <dbReference type="ARBA" id="ARBA00022679"/>
    </source>
</evidence>
<dbReference type="Proteomes" id="UP000184263">
    <property type="component" value="Unassembled WGS sequence"/>
</dbReference>
<evidence type="ECO:0000256" key="1">
    <source>
        <dbReference type="ARBA" id="ARBA00005049"/>
    </source>
</evidence>
<comment type="pathway">
    <text evidence="1">Nucleoside biosynthesis; alpha-ribazole biosynthesis; alpha-ribazole from 5,6-dimethylbenzimidazole: step 1/2.</text>
</comment>
<dbReference type="EC" id="2.4.2.21" evidence="3"/>
<evidence type="ECO:0000256" key="4">
    <source>
        <dbReference type="ARBA" id="ARBA00015486"/>
    </source>
</evidence>
<evidence type="ECO:0000313" key="10">
    <source>
        <dbReference type="EMBL" id="SHL08386.1"/>
    </source>
</evidence>
<name>A0A1M6XR26_SELRU</name>
<dbReference type="InterPro" id="IPR003200">
    <property type="entry name" value="Nict_dMeBzImd_PRibTrfase"/>
</dbReference>
<organism evidence="10 11">
    <name type="scientific">Selenomonas ruminantium</name>
    <dbReference type="NCBI Taxonomy" id="971"/>
    <lineage>
        <taxon>Bacteria</taxon>
        <taxon>Bacillati</taxon>
        <taxon>Bacillota</taxon>
        <taxon>Negativicutes</taxon>
        <taxon>Selenomonadales</taxon>
        <taxon>Selenomonadaceae</taxon>
        <taxon>Selenomonas</taxon>
    </lineage>
</organism>
<gene>
    <name evidence="10" type="ORF">SAMN05216582_1418</name>
</gene>
<evidence type="ECO:0000256" key="3">
    <source>
        <dbReference type="ARBA" id="ARBA00011991"/>
    </source>
</evidence>
<keyword evidence="7 10" id="KW-0808">Transferase</keyword>
<dbReference type="Pfam" id="PF02277">
    <property type="entry name" value="DBI_PRT"/>
    <property type="match status" value="1"/>
</dbReference>
<sequence length="338" mass="36187">MMQGEAERITASMAIPPGSLGLLEQQVQKLFMAWPEFYPEIRPHHFIFAADNGIVTAGVVRQEQEITYLQASNMVAGGAAISCFCKCQQVPYTVVDVGINSEDAVGLDRKVARGTKNFLHQPAMTEREFWQAYDAGAEMVQRAVIGGCNLLSFGEMGIGNTTTSTAVLHALTGASLVEITGCGANPGHPEVILRKREVIATACKLYAPLMKAPQGIIRCVGGFDLAALCGAMVACYEKKLPFMLDGFITAVALACASTIQPKVSCLAIPTHMSKEPGMLYALKKSGIAPKEVPIQAELRLGEGTGAILGLSLLRTMLYTVYNMKTMDELMMEGCGAAK</sequence>
<dbReference type="GO" id="GO:0008939">
    <property type="term" value="F:nicotinate-nucleotide-dimethylbenzimidazole phosphoribosyltransferase activity"/>
    <property type="evidence" value="ECO:0007669"/>
    <property type="project" value="UniProtKB-EC"/>
</dbReference>
<evidence type="ECO:0000256" key="9">
    <source>
        <dbReference type="ARBA" id="ARBA00047340"/>
    </source>
</evidence>
<dbReference type="Gene3D" id="3.40.50.10210">
    <property type="match status" value="1"/>
</dbReference>
<proteinExistence type="inferred from homology"/>
<evidence type="ECO:0000256" key="5">
    <source>
        <dbReference type="ARBA" id="ARBA00022573"/>
    </source>
</evidence>
<accession>A0A1M6XR26</accession>
<dbReference type="SUPFAM" id="SSF52733">
    <property type="entry name" value="Nicotinate mononucleotide:5,6-dimethylbenzimidazole phosphoribosyltransferase (CobT)"/>
    <property type="match status" value="1"/>
</dbReference>
<dbReference type="RefSeq" id="WP_073092795.1">
    <property type="nucleotide sequence ID" value="NZ_FRBC01000041.1"/>
</dbReference>
<evidence type="ECO:0000256" key="2">
    <source>
        <dbReference type="ARBA" id="ARBA00007110"/>
    </source>
</evidence>
<keyword evidence="6 10" id="KW-0328">Glycosyltransferase</keyword>
<dbReference type="EMBL" id="FRBC01000041">
    <property type="protein sequence ID" value="SHL08386.1"/>
    <property type="molecule type" value="Genomic_DNA"/>
</dbReference>
<evidence type="ECO:0000256" key="8">
    <source>
        <dbReference type="ARBA" id="ARBA00030686"/>
    </source>
</evidence>
<dbReference type="GO" id="GO:0009236">
    <property type="term" value="P:cobalamin biosynthetic process"/>
    <property type="evidence" value="ECO:0007669"/>
    <property type="project" value="UniProtKB-KW"/>
</dbReference>
<dbReference type="Gene3D" id="1.10.1610.10">
    <property type="match status" value="1"/>
</dbReference>
<dbReference type="UniPathway" id="UPA00061">
    <property type="reaction ID" value="UER00516"/>
</dbReference>